<evidence type="ECO:0000313" key="1">
    <source>
        <dbReference type="EMBL" id="VAV86581.1"/>
    </source>
</evidence>
<protein>
    <recommendedName>
        <fullName evidence="2">Transcriptional regulator, LysR family</fullName>
    </recommendedName>
</protein>
<sequence length="39" mass="4838">MPFDTPMIDYYIFWHRRFTNESLSVWMRDLIADILKDSL</sequence>
<proteinExistence type="predicted"/>
<dbReference type="Gene3D" id="3.40.190.10">
    <property type="entry name" value="Periplasmic binding protein-like II"/>
    <property type="match status" value="1"/>
</dbReference>
<gene>
    <name evidence="1" type="ORF">MNBD_ALPHA02-2465</name>
</gene>
<dbReference type="AlphaFoldDB" id="A0A3B0R2Y1"/>
<evidence type="ECO:0008006" key="2">
    <source>
        <dbReference type="Google" id="ProtNLM"/>
    </source>
</evidence>
<name>A0A3B0R2Y1_9ZZZZ</name>
<accession>A0A3B0R2Y1</accession>
<dbReference type="EMBL" id="UOED01000011">
    <property type="protein sequence ID" value="VAV86581.1"/>
    <property type="molecule type" value="Genomic_DNA"/>
</dbReference>
<organism evidence="1">
    <name type="scientific">hydrothermal vent metagenome</name>
    <dbReference type="NCBI Taxonomy" id="652676"/>
    <lineage>
        <taxon>unclassified sequences</taxon>
        <taxon>metagenomes</taxon>
        <taxon>ecological metagenomes</taxon>
    </lineage>
</organism>
<reference evidence="1" key="1">
    <citation type="submission" date="2018-06" db="EMBL/GenBank/DDBJ databases">
        <authorList>
            <person name="Zhirakovskaya E."/>
        </authorList>
    </citation>
    <scope>NUCLEOTIDE SEQUENCE</scope>
</reference>